<gene>
    <name evidence="7" type="ORF">NDM98_01340</name>
</gene>
<dbReference type="RefSeq" id="WP_251603706.1">
    <property type="nucleotide sequence ID" value="NZ_JAMQJY010000001.1"/>
</dbReference>
<feature type="transmembrane region" description="Helical" evidence="6">
    <location>
        <begin position="120"/>
        <end position="141"/>
    </location>
</feature>
<evidence type="ECO:0000256" key="2">
    <source>
        <dbReference type="ARBA" id="ARBA00007511"/>
    </source>
</evidence>
<evidence type="ECO:0000256" key="5">
    <source>
        <dbReference type="ARBA" id="ARBA00023136"/>
    </source>
</evidence>
<comment type="caution">
    <text evidence="7">The sequence shown here is derived from an EMBL/GenBank/DDBJ whole genome shotgun (WGS) entry which is preliminary data.</text>
</comment>
<evidence type="ECO:0000256" key="3">
    <source>
        <dbReference type="ARBA" id="ARBA00022692"/>
    </source>
</evidence>
<evidence type="ECO:0000313" key="8">
    <source>
        <dbReference type="Proteomes" id="UP001203665"/>
    </source>
</evidence>
<dbReference type="PANTHER" id="PTHR30238:SF4">
    <property type="entry name" value="SLL1022 PROTEIN"/>
    <property type="match status" value="1"/>
</dbReference>
<keyword evidence="8" id="KW-1185">Reference proteome</keyword>
<dbReference type="PANTHER" id="PTHR30238">
    <property type="entry name" value="MEMBRANE BOUND PREDICTED REDOX MODULATOR"/>
    <property type="match status" value="1"/>
</dbReference>
<keyword evidence="5 6" id="KW-0472">Membrane</keyword>
<comment type="subcellular location">
    <subcellularLocation>
        <location evidence="1">Membrane</location>
        <topology evidence="1">Multi-pass membrane protein</topology>
    </subcellularLocation>
</comment>
<dbReference type="Pfam" id="PF03741">
    <property type="entry name" value="TerC"/>
    <property type="match status" value="1"/>
</dbReference>
<feature type="transmembrane region" description="Helical" evidence="6">
    <location>
        <begin position="153"/>
        <end position="174"/>
    </location>
</feature>
<reference evidence="7" key="1">
    <citation type="submission" date="2022-06" db="EMBL/GenBank/DDBJ databases">
        <title>Alkalicoccobacillus porphyridii sp. nov., isolated from a marine red alga, Porphyridium purpureum and reclassification of Shouchella plakortidis and Shouchella gibsonii as Alkalicoccobacillus plakortidis comb. nov. and Alkalicoccobacillus gibsonii comb. nov.</title>
        <authorList>
            <person name="Kim K.H."/>
            <person name="Lee J.K."/>
            <person name="Han D.M."/>
            <person name="Baek J.H."/>
            <person name="Jeon C.O."/>
        </authorList>
    </citation>
    <scope>NUCLEOTIDE SEQUENCE</scope>
    <source>
        <strain evidence="7">DSM 19153</strain>
    </source>
</reference>
<comment type="similarity">
    <text evidence="2">Belongs to the TerC family.</text>
</comment>
<sequence length="257" mass="28419">MDTAVLLEYAWVLLVLIGLEGVLAADNAVVLAMVIRHLPEEQRKKALFYGLAGAFVFRFASLFLISYLIDVWQIQAIGAIYLLYLSLHYIWRKFILHKTKSAKSVKAPASFWKTVLKVELADFAFAVDSILAAVALAMTLPETALPTIGQMDGGQFIVVLLGGIVGIVIMRFAASKFVSLLEKRPNLETGAYIIVGWVGVKLAVFTISHPDLGILPEHFPESTPWKLIFWSVLVLIIIISWIASGKGKKPEQEHSIT</sequence>
<evidence type="ECO:0000256" key="4">
    <source>
        <dbReference type="ARBA" id="ARBA00022989"/>
    </source>
</evidence>
<evidence type="ECO:0000256" key="1">
    <source>
        <dbReference type="ARBA" id="ARBA00004141"/>
    </source>
</evidence>
<feature type="transmembrane region" description="Helical" evidence="6">
    <location>
        <begin position="74"/>
        <end position="91"/>
    </location>
</feature>
<evidence type="ECO:0000313" key="7">
    <source>
        <dbReference type="EMBL" id="MCM2674293.1"/>
    </source>
</evidence>
<protein>
    <submittedName>
        <fullName evidence="7">TerC family protein</fullName>
    </submittedName>
</protein>
<feature type="transmembrane region" description="Helical" evidence="6">
    <location>
        <begin position="12"/>
        <end position="35"/>
    </location>
</feature>
<keyword evidence="3 6" id="KW-0812">Transmembrane</keyword>
<dbReference type="SUPFAM" id="SSF103473">
    <property type="entry name" value="MFS general substrate transporter"/>
    <property type="match status" value="1"/>
</dbReference>
<dbReference type="InterPro" id="IPR036259">
    <property type="entry name" value="MFS_trans_sf"/>
</dbReference>
<dbReference type="InterPro" id="IPR022493">
    <property type="entry name" value="CHP03716_TM_YkoY"/>
</dbReference>
<dbReference type="EMBL" id="JAMQJY010000001">
    <property type="protein sequence ID" value="MCM2674293.1"/>
    <property type="molecule type" value="Genomic_DNA"/>
</dbReference>
<feature type="transmembrane region" description="Helical" evidence="6">
    <location>
        <begin position="47"/>
        <end position="68"/>
    </location>
</feature>
<dbReference type="NCBIfam" id="TIGR03716">
    <property type="entry name" value="R_switched_YkoY"/>
    <property type="match status" value="1"/>
</dbReference>
<evidence type="ECO:0000256" key="6">
    <source>
        <dbReference type="SAM" id="Phobius"/>
    </source>
</evidence>
<keyword evidence="4 6" id="KW-1133">Transmembrane helix</keyword>
<dbReference type="Proteomes" id="UP001203665">
    <property type="component" value="Unassembled WGS sequence"/>
</dbReference>
<proteinExistence type="inferred from homology"/>
<accession>A0ABT0XG16</accession>
<dbReference type="Gene3D" id="1.20.1250.20">
    <property type="entry name" value="MFS general substrate transporter like domains"/>
    <property type="match status" value="1"/>
</dbReference>
<feature type="transmembrane region" description="Helical" evidence="6">
    <location>
        <begin position="227"/>
        <end position="244"/>
    </location>
</feature>
<name>A0ABT0XG16_9BACI</name>
<organism evidence="7 8">
    <name type="scientific">Alkalicoccobacillus plakortidis</name>
    <dbReference type="NCBI Taxonomy" id="444060"/>
    <lineage>
        <taxon>Bacteria</taxon>
        <taxon>Bacillati</taxon>
        <taxon>Bacillota</taxon>
        <taxon>Bacilli</taxon>
        <taxon>Bacillales</taxon>
        <taxon>Bacillaceae</taxon>
        <taxon>Alkalicoccobacillus</taxon>
    </lineage>
</organism>
<feature type="transmembrane region" description="Helical" evidence="6">
    <location>
        <begin position="186"/>
        <end position="207"/>
    </location>
</feature>
<dbReference type="InterPro" id="IPR005496">
    <property type="entry name" value="Integral_membrane_TerC"/>
</dbReference>